<dbReference type="InterPro" id="IPR010287">
    <property type="entry name" value="DUF892_YciF-like"/>
</dbReference>
<dbReference type="Pfam" id="PF05974">
    <property type="entry name" value="DUF892"/>
    <property type="match status" value="1"/>
</dbReference>
<dbReference type="GeneID" id="35591160"/>
<evidence type="ECO:0000313" key="3">
    <source>
        <dbReference type="Proteomes" id="UP000236584"/>
    </source>
</evidence>
<dbReference type="InterPro" id="IPR009040">
    <property type="entry name" value="Ferritin-like_diiron"/>
</dbReference>
<dbReference type="RefSeq" id="WP_103424557.1">
    <property type="nucleotide sequence ID" value="NZ_CP026309.1"/>
</dbReference>
<dbReference type="InterPro" id="IPR009078">
    <property type="entry name" value="Ferritin-like_SF"/>
</dbReference>
<dbReference type="InterPro" id="IPR012347">
    <property type="entry name" value="Ferritin-like"/>
</dbReference>
<sequence>MSAETVSGLFEHELENIYFAEHELTEAYTRMAEHADDEELASFFDDHATETGVHVERLVEVFEETGEPPQMEECEGIEGLLAEWEEFLEENETGSLMDYYHLVTAVKTERYEQTAYESLIDLAEDLGREAAADLLRQNLDEDAETIDELHSRIESFDRGE</sequence>
<dbReference type="OrthoDB" id="302765at2157"/>
<proteinExistence type="predicted"/>
<dbReference type="InterPro" id="IPR047114">
    <property type="entry name" value="YciF"/>
</dbReference>
<dbReference type="KEGG" id="srub:C2R22_03685"/>
<dbReference type="Gene3D" id="1.20.1260.10">
    <property type="match status" value="1"/>
</dbReference>
<protein>
    <recommendedName>
        <fullName evidence="1">Ferritin-like diiron domain-containing protein</fullName>
    </recommendedName>
</protein>
<dbReference type="PANTHER" id="PTHR30565">
    <property type="entry name" value="PROTEIN YCIF"/>
    <property type="match status" value="1"/>
</dbReference>
<dbReference type="Proteomes" id="UP000236584">
    <property type="component" value="Chromosome"/>
</dbReference>
<dbReference type="PANTHER" id="PTHR30565:SF9">
    <property type="entry name" value="PROTEIN YCIF"/>
    <property type="match status" value="1"/>
</dbReference>
<keyword evidence="3" id="KW-1185">Reference proteome</keyword>
<gene>
    <name evidence="2" type="ORF">C2R22_03685</name>
</gene>
<reference evidence="2 3" key="1">
    <citation type="submission" date="2018-01" db="EMBL/GenBank/DDBJ databases">
        <title>Complete genome sequence of Salinigranum rubrum GX10T, an extremely halophilic archaeon isolated from a marine solar saltern.</title>
        <authorList>
            <person name="Han S."/>
        </authorList>
    </citation>
    <scope>NUCLEOTIDE SEQUENCE [LARGE SCALE GENOMIC DNA]</scope>
    <source>
        <strain evidence="2 3">GX10</strain>
    </source>
</reference>
<dbReference type="AlphaFoldDB" id="A0A2I8VG26"/>
<organism evidence="2 3">
    <name type="scientific">Salinigranum rubrum</name>
    <dbReference type="NCBI Taxonomy" id="755307"/>
    <lineage>
        <taxon>Archaea</taxon>
        <taxon>Methanobacteriati</taxon>
        <taxon>Methanobacteriota</taxon>
        <taxon>Stenosarchaea group</taxon>
        <taxon>Halobacteria</taxon>
        <taxon>Halobacteriales</taxon>
        <taxon>Haloferacaceae</taxon>
        <taxon>Salinigranum</taxon>
    </lineage>
</organism>
<dbReference type="EMBL" id="CP026309">
    <property type="protein sequence ID" value="AUV80870.1"/>
    <property type="molecule type" value="Genomic_DNA"/>
</dbReference>
<dbReference type="SUPFAM" id="SSF47240">
    <property type="entry name" value="Ferritin-like"/>
    <property type="match status" value="1"/>
</dbReference>
<name>A0A2I8VG26_9EURY</name>
<evidence type="ECO:0000259" key="1">
    <source>
        <dbReference type="PROSITE" id="PS50905"/>
    </source>
</evidence>
<feature type="domain" description="Ferritin-like diiron" evidence="1">
    <location>
        <begin position="1"/>
        <end position="160"/>
    </location>
</feature>
<evidence type="ECO:0000313" key="2">
    <source>
        <dbReference type="EMBL" id="AUV80870.1"/>
    </source>
</evidence>
<accession>A0A2I8VG26</accession>
<dbReference type="PROSITE" id="PS50905">
    <property type="entry name" value="FERRITIN_LIKE"/>
    <property type="match status" value="1"/>
</dbReference>